<dbReference type="EMBL" id="JAUCMV010000001">
    <property type="protein sequence ID" value="KAK0425465.1"/>
    <property type="molecule type" value="Genomic_DNA"/>
</dbReference>
<accession>A0AA39M9H9</accession>
<comment type="caution">
    <text evidence="1">The sequence shown here is derived from an EMBL/GenBank/DDBJ whole genome shotgun (WGS) entry which is preliminary data.</text>
</comment>
<gene>
    <name evidence="1" type="ORF">QR680_009216</name>
</gene>
<keyword evidence="2" id="KW-1185">Reference proteome</keyword>
<proteinExistence type="predicted"/>
<evidence type="ECO:0000313" key="1">
    <source>
        <dbReference type="EMBL" id="KAK0425465.1"/>
    </source>
</evidence>
<organism evidence="1 2">
    <name type="scientific">Steinernema hermaphroditum</name>
    <dbReference type="NCBI Taxonomy" id="289476"/>
    <lineage>
        <taxon>Eukaryota</taxon>
        <taxon>Metazoa</taxon>
        <taxon>Ecdysozoa</taxon>
        <taxon>Nematoda</taxon>
        <taxon>Chromadorea</taxon>
        <taxon>Rhabditida</taxon>
        <taxon>Tylenchina</taxon>
        <taxon>Panagrolaimomorpha</taxon>
        <taxon>Strongyloidoidea</taxon>
        <taxon>Steinernematidae</taxon>
        <taxon>Steinernema</taxon>
    </lineage>
</organism>
<dbReference type="Proteomes" id="UP001175271">
    <property type="component" value="Unassembled WGS sequence"/>
</dbReference>
<reference evidence="1" key="1">
    <citation type="submission" date="2023-06" db="EMBL/GenBank/DDBJ databases">
        <title>Genomic analysis of the entomopathogenic nematode Steinernema hermaphroditum.</title>
        <authorList>
            <person name="Schwarz E.M."/>
            <person name="Heppert J.K."/>
            <person name="Baniya A."/>
            <person name="Schwartz H.T."/>
            <person name="Tan C.-H."/>
            <person name="Antoshechkin I."/>
            <person name="Sternberg P.W."/>
            <person name="Goodrich-Blair H."/>
            <person name="Dillman A.R."/>
        </authorList>
    </citation>
    <scope>NUCLEOTIDE SEQUENCE</scope>
    <source>
        <strain evidence="1">PS9179</strain>
        <tissue evidence="1">Whole animal</tissue>
    </source>
</reference>
<dbReference type="AlphaFoldDB" id="A0AA39M9H9"/>
<evidence type="ECO:0000313" key="2">
    <source>
        <dbReference type="Proteomes" id="UP001175271"/>
    </source>
</evidence>
<name>A0AA39M9H9_9BILA</name>
<sequence>MEGGVASQPIESSALYNEGLQKVKAAIFDMACRKNFLRLFTVCAEQNYPIDDEVLVSFILSHIRVYSSEHFLFAIKSLRALLREEKDKEVHHSMTRALHLTKYLYISLKLRDMNPYDVRMRDSICQEVVHQFPYEGQNPRNREKRRVIRRHFLTLLCDIEGVRRFQENFSRKSRIDRVYANFAVLATGIWKVCRDRNPVKMPLPHEFPSEPSWVLLQDHLRGNTEPDEETLLKFTECLQLSPSLYLSSALNSYENSYGSRFQS</sequence>
<protein>
    <submittedName>
        <fullName evidence="1">Uncharacterized protein</fullName>
    </submittedName>
</protein>